<organism evidence="2 3">
    <name type="scientific">Ectothiorhodospira magna</name>
    <dbReference type="NCBI Taxonomy" id="867345"/>
    <lineage>
        <taxon>Bacteria</taxon>
        <taxon>Pseudomonadati</taxon>
        <taxon>Pseudomonadota</taxon>
        <taxon>Gammaproteobacteria</taxon>
        <taxon>Chromatiales</taxon>
        <taxon>Ectothiorhodospiraceae</taxon>
        <taxon>Ectothiorhodospira</taxon>
    </lineage>
</organism>
<protein>
    <recommendedName>
        <fullName evidence="4">YecA family protein</fullName>
    </recommendedName>
</protein>
<evidence type="ECO:0008006" key="4">
    <source>
        <dbReference type="Google" id="ProtNLM"/>
    </source>
</evidence>
<dbReference type="InterPro" id="IPR011978">
    <property type="entry name" value="YgfB-like"/>
</dbReference>
<dbReference type="STRING" id="867345.SAMN05421693_10290"/>
<dbReference type="RefSeq" id="WP_090202809.1">
    <property type="nucleotide sequence ID" value="NZ_FOFO01000002.1"/>
</dbReference>
<dbReference type="GO" id="GO:0005829">
    <property type="term" value="C:cytosol"/>
    <property type="evidence" value="ECO:0007669"/>
    <property type="project" value="TreeGrafter"/>
</dbReference>
<dbReference type="SUPFAM" id="SSF101327">
    <property type="entry name" value="YgfB-like"/>
    <property type="match status" value="1"/>
</dbReference>
<dbReference type="EMBL" id="FOFO01000002">
    <property type="protein sequence ID" value="SEP62359.1"/>
    <property type="molecule type" value="Genomic_DNA"/>
</dbReference>
<name>A0A1H8ZD84_9GAMM</name>
<dbReference type="PANTHER" id="PTHR37528:SF1">
    <property type="entry name" value="UPF0149 PROTEIN YGFB"/>
    <property type="match status" value="1"/>
</dbReference>
<proteinExistence type="inferred from homology"/>
<reference evidence="2 3" key="1">
    <citation type="submission" date="2016-10" db="EMBL/GenBank/DDBJ databases">
        <authorList>
            <person name="de Groot N.N."/>
        </authorList>
    </citation>
    <scope>NUCLEOTIDE SEQUENCE [LARGE SCALE GENOMIC DNA]</scope>
    <source>
        <strain evidence="2 3">B7-7</strain>
    </source>
</reference>
<dbReference type="Pfam" id="PF03695">
    <property type="entry name" value="UPF0149"/>
    <property type="match status" value="1"/>
</dbReference>
<dbReference type="Proteomes" id="UP000199496">
    <property type="component" value="Unassembled WGS sequence"/>
</dbReference>
<evidence type="ECO:0000313" key="2">
    <source>
        <dbReference type="EMBL" id="SEP62359.1"/>
    </source>
</evidence>
<sequence>MSDYQVLQDILHEAGVVADAAEVHGILCGQLSANLGSGEMQWLQEVFPGPDGPPAEGEARRLLAELFAQTRTQLADALLGFQMLLPDEDDALSIRVDALGQWCQGFLHGLTVVGITDPTQLPADSAEILKDLGEIAGAGFQVDDDEASETAYVEILEYVRVGVLLVSEELQPLKGPSRLH</sequence>
<accession>A0A1H8ZD84</accession>
<dbReference type="Gene3D" id="1.20.120.740">
    <property type="entry name" value="YgfB uncharacterised protein family UPF0149, PF03695"/>
    <property type="match status" value="1"/>
</dbReference>
<dbReference type="InterPro" id="IPR036255">
    <property type="entry name" value="YgfB-like_sf"/>
</dbReference>
<evidence type="ECO:0000256" key="1">
    <source>
        <dbReference type="ARBA" id="ARBA00038308"/>
    </source>
</evidence>
<dbReference type="AlphaFoldDB" id="A0A1H8ZD84"/>
<keyword evidence="3" id="KW-1185">Reference proteome</keyword>
<dbReference type="OrthoDB" id="9783391at2"/>
<comment type="similarity">
    <text evidence="1">Belongs to the UPF0149 family.</text>
</comment>
<dbReference type="PANTHER" id="PTHR37528">
    <property type="entry name" value="UPF0149 PROTEIN YGFB"/>
    <property type="match status" value="1"/>
</dbReference>
<evidence type="ECO:0000313" key="3">
    <source>
        <dbReference type="Proteomes" id="UP000199496"/>
    </source>
</evidence>
<gene>
    <name evidence="2" type="ORF">SAMN05421693_10290</name>
</gene>